<keyword evidence="3" id="KW-1185">Reference proteome</keyword>
<dbReference type="AlphaFoldDB" id="A0A0S4IQQ4"/>
<gene>
    <name evidence="2" type="ORF">BSAL_04280</name>
</gene>
<protein>
    <submittedName>
        <fullName evidence="2">Uncharacterized protein</fullName>
    </submittedName>
</protein>
<evidence type="ECO:0000313" key="3">
    <source>
        <dbReference type="Proteomes" id="UP000051952"/>
    </source>
</evidence>
<evidence type="ECO:0000256" key="1">
    <source>
        <dbReference type="SAM" id="MobiDB-lite"/>
    </source>
</evidence>
<organism evidence="2 3">
    <name type="scientific">Bodo saltans</name>
    <name type="common">Flagellated protozoan</name>
    <dbReference type="NCBI Taxonomy" id="75058"/>
    <lineage>
        <taxon>Eukaryota</taxon>
        <taxon>Discoba</taxon>
        <taxon>Euglenozoa</taxon>
        <taxon>Kinetoplastea</taxon>
        <taxon>Metakinetoplastina</taxon>
        <taxon>Eubodonida</taxon>
        <taxon>Bodonidae</taxon>
        <taxon>Bodo</taxon>
    </lineage>
</organism>
<proteinExistence type="predicted"/>
<accession>A0A0S4IQQ4</accession>
<feature type="region of interest" description="Disordered" evidence="1">
    <location>
        <begin position="197"/>
        <end position="226"/>
    </location>
</feature>
<dbReference type="Proteomes" id="UP000051952">
    <property type="component" value="Unassembled WGS sequence"/>
</dbReference>
<feature type="compositionally biased region" description="Basic residues" evidence="1">
    <location>
        <begin position="351"/>
        <end position="364"/>
    </location>
</feature>
<evidence type="ECO:0000313" key="2">
    <source>
        <dbReference type="EMBL" id="CUF97834.1"/>
    </source>
</evidence>
<reference evidence="3" key="1">
    <citation type="submission" date="2015-09" db="EMBL/GenBank/DDBJ databases">
        <authorList>
            <consortium name="Pathogen Informatics"/>
        </authorList>
    </citation>
    <scope>NUCLEOTIDE SEQUENCE [LARGE SCALE GENOMIC DNA]</scope>
    <source>
        <strain evidence="3">Lake Konstanz</strain>
    </source>
</reference>
<name>A0A0S4IQQ4_BODSA</name>
<feature type="region of interest" description="Disordered" evidence="1">
    <location>
        <begin position="319"/>
        <end position="426"/>
    </location>
</feature>
<dbReference type="VEuPathDB" id="TriTrypDB:BSAL_04280"/>
<feature type="compositionally biased region" description="Basic and acidic residues" evidence="1">
    <location>
        <begin position="414"/>
        <end position="426"/>
    </location>
</feature>
<sequence>MSNYEEQIRKHRGTAPPMITENISVPASHEAIRLAATASVQAAIRSSQSQADQAFQTDARDVRTELAKQHSDSMLRLADELATVEQDKRRAIDAALTAAAAEYERNATAALSTPIAAPTAAAPISRQEVVAGIQPMELERRLEQIRSEFREREVTLRADLNGRIQSSRTLAASIRQAAATLRSKSMALEAAGGANLVGLPPRSNTPQMRHPSPQPAGPHNNGGSQHDAMMFLAEQQRGIAARQDLLTHSHRDWQNEQQHDEPPLQALEKYYRTQHVGISGPPRHVDPAPSGPDVNTQIVAALHKLNSKLEHLSARVAHISSTPPPADAGRSSKQRTSRPSQRDEGSPRGGAKPKRTSSRDHHHTTSPPEAAGGKRRDSSADLAAKWGGILQDVTKSKSHKTSQRVQGSGGGGVHYEEAIRHYLHDE</sequence>
<dbReference type="EMBL" id="CYKH01000470">
    <property type="protein sequence ID" value="CUF97834.1"/>
    <property type="molecule type" value="Genomic_DNA"/>
</dbReference>